<keyword evidence="1" id="KW-0812">Transmembrane</keyword>
<keyword evidence="1" id="KW-1133">Transmembrane helix</keyword>
<sequence length="160" mass="17450">MDVLYWILITVVFLVGFVGLIFPIIPSVLFIIGGIILYGLLFTFEPFNWVFWLIQILFVILLFAADYVANLLGVKKYGGTKAGIWGSTIGLLAGPFIIPFFGILVGPFIGAVIAEMIVHRTNLVTAGKIGLGSVVGFISGTITKALIQLFMIAYFLFVVL</sequence>
<feature type="transmembrane region" description="Helical" evidence="1">
    <location>
        <begin position="49"/>
        <end position="69"/>
    </location>
</feature>
<proteinExistence type="predicted"/>
<name>A0A974NLD5_PERPY</name>
<evidence type="ECO:0000313" key="3">
    <source>
        <dbReference type="Proteomes" id="UP000595254"/>
    </source>
</evidence>
<dbReference type="InterPro" id="IPR007403">
    <property type="entry name" value="DUF456"/>
</dbReference>
<gene>
    <name evidence="2" type="ORF">I6J18_20550</name>
</gene>
<keyword evidence="3" id="KW-1185">Reference proteome</keyword>
<dbReference type="KEGG" id="ppsr:I6J18_20550"/>
<dbReference type="AlphaFoldDB" id="A0A974NLD5"/>
<evidence type="ECO:0000313" key="2">
    <source>
        <dbReference type="EMBL" id="QQS99943.1"/>
    </source>
</evidence>
<dbReference type="EMBL" id="CP068053">
    <property type="protein sequence ID" value="QQS99943.1"/>
    <property type="molecule type" value="Genomic_DNA"/>
</dbReference>
<evidence type="ECO:0000256" key="1">
    <source>
        <dbReference type="SAM" id="Phobius"/>
    </source>
</evidence>
<feature type="transmembrane region" description="Helical" evidence="1">
    <location>
        <begin position="134"/>
        <end position="157"/>
    </location>
</feature>
<feature type="transmembrane region" description="Helical" evidence="1">
    <location>
        <begin position="6"/>
        <end position="37"/>
    </location>
</feature>
<dbReference type="Proteomes" id="UP000595254">
    <property type="component" value="Chromosome"/>
</dbReference>
<dbReference type="Pfam" id="PF04306">
    <property type="entry name" value="DUF456"/>
    <property type="match status" value="1"/>
</dbReference>
<dbReference type="PANTHER" id="PTHR39165:SF1">
    <property type="entry name" value="DUF456 DOMAIN-CONTAINING PROTEIN"/>
    <property type="match status" value="1"/>
</dbReference>
<feature type="transmembrane region" description="Helical" evidence="1">
    <location>
        <begin position="89"/>
        <end position="113"/>
    </location>
</feature>
<dbReference type="PANTHER" id="PTHR39165">
    <property type="entry name" value="IG HYPOTHETICAL 17883"/>
    <property type="match status" value="1"/>
</dbReference>
<accession>A0A974NLD5</accession>
<reference evidence="2 3" key="1">
    <citation type="submission" date="2021-01" db="EMBL/GenBank/DDBJ databases">
        <title>FDA dAtabase for Regulatory Grade micrObial Sequences (FDA-ARGOS): Supporting development and validation of Infectious Disease Dx tests.</title>
        <authorList>
            <person name="Nelson B."/>
            <person name="Plummer A."/>
            <person name="Tallon L."/>
            <person name="Sadzewicz L."/>
            <person name="Zhao X."/>
            <person name="Boylan J."/>
            <person name="Ott S."/>
            <person name="Bowen H."/>
            <person name="Vavikolanu K."/>
            <person name="Mehta A."/>
            <person name="Aluvathingal J."/>
            <person name="Nadendla S."/>
            <person name="Myers T."/>
            <person name="Yan Y."/>
            <person name="Sichtig H."/>
        </authorList>
    </citation>
    <scope>NUCLEOTIDE SEQUENCE [LARGE SCALE GENOMIC DNA]</scope>
    <source>
        <strain evidence="2 3">FDAARGOS_1161</strain>
    </source>
</reference>
<organism evidence="2 3">
    <name type="scientific">Peribacillus psychrosaccharolyticus</name>
    <name type="common">Bacillus psychrosaccharolyticus</name>
    <dbReference type="NCBI Taxonomy" id="1407"/>
    <lineage>
        <taxon>Bacteria</taxon>
        <taxon>Bacillati</taxon>
        <taxon>Bacillota</taxon>
        <taxon>Bacilli</taxon>
        <taxon>Bacillales</taxon>
        <taxon>Bacillaceae</taxon>
        <taxon>Peribacillus</taxon>
    </lineage>
</organism>
<protein>
    <submittedName>
        <fullName evidence="2">DUF456 domain-containing protein</fullName>
    </submittedName>
</protein>
<dbReference type="RefSeq" id="WP_040374261.1">
    <property type="nucleotide sequence ID" value="NZ_CP068053.1"/>
</dbReference>
<keyword evidence="1" id="KW-0472">Membrane</keyword>